<dbReference type="GO" id="GO:0042393">
    <property type="term" value="F:histone binding"/>
    <property type="evidence" value="ECO:0007669"/>
    <property type="project" value="TreeGrafter"/>
</dbReference>
<comment type="caution">
    <text evidence="2">The sequence shown here is derived from an EMBL/GenBank/DDBJ whole genome shotgun (WGS) entry which is preliminary data.</text>
</comment>
<dbReference type="GO" id="GO:0005634">
    <property type="term" value="C:nucleus"/>
    <property type="evidence" value="ECO:0007669"/>
    <property type="project" value="TreeGrafter"/>
</dbReference>
<feature type="domain" description="Strawberry notch helicase C" evidence="1">
    <location>
        <begin position="2"/>
        <end position="73"/>
    </location>
</feature>
<protein>
    <recommendedName>
        <fullName evidence="1">Strawberry notch helicase C domain-containing protein</fullName>
    </recommendedName>
</protein>
<dbReference type="AlphaFoldDB" id="A0A401QEX8"/>
<reference evidence="2 3" key="1">
    <citation type="journal article" date="2018" name="Nat. Ecol. Evol.">
        <title>Shark genomes provide insights into elasmobranch evolution and the origin of vertebrates.</title>
        <authorList>
            <person name="Hara Y"/>
            <person name="Yamaguchi K"/>
            <person name="Onimaru K"/>
            <person name="Kadota M"/>
            <person name="Koyanagi M"/>
            <person name="Keeley SD"/>
            <person name="Tatsumi K"/>
            <person name="Tanaka K"/>
            <person name="Motone F"/>
            <person name="Kageyama Y"/>
            <person name="Nozu R"/>
            <person name="Adachi N"/>
            <person name="Nishimura O"/>
            <person name="Nakagawa R"/>
            <person name="Tanegashima C"/>
            <person name="Kiyatake I"/>
            <person name="Matsumoto R"/>
            <person name="Murakumo K"/>
            <person name="Nishida K"/>
            <person name="Terakita A"/>
            <person name="Kuratani S"/>
            <person name="Sato K"/>
            <person name="Hyodo S Kuraku.S."/>
        </authorList>
    </citation>
    <scope>NUCLEOTIDE SEQUENCE [LARGE SCALE GENOMIC DNA]</scope>
</reference>
<accession>A0A401QEX8</accession>
<dbReference type="InterPro" id="IPR026937">
    <property type="entry name" value="SBNO_Helicase_C_dom"/>
</dbReference>
<keyword evidence="3" id="KW-1185">Reference proteome</keyword>
<dbReference type="GO" id="GO:0031490">
    <property type="term" value="F:chromatin DNA binding"/>
    <property type="evidence" value="ECO:0007669"/>
    <property type="project" value="TreeGrafter"/>
</dbReference>
<dbReference type="PANTHER" id="PTHR12706:SF8">
    <property type="entry name" value="PROTEIN STRAWBERRY NOTCH HOMOLOG 1"/>
    <property type="match status" value="1"/>
</dbReference>
<feature type="non-terminal residue" evidence="2">
    <location>
        <position position="1"/>
    </location>
</feature>
<dbReference type="Pfam" id="PF13871">
    <property type="entry name" value="Helicase_C_4"/>
    <property type="match status" value="1"/>
</dbReference>
<name>A0A401QEX8_SCYTO</name>
<proteinExistence type="predicted"/>
<dbReference type="OrthoDB" id="6515102at2759"/>
<dbReference type="EMBL" id="BFAA01052625">
    <property type="protein sequence ID" value="GCB83949.1"/>
    <property type="molecule type" value="Genomic_DNA"/>
</dbReference>
<organism evidence="2 3">
    <name type="scientific">Scyliorhinus torazame</name>
    <name type="common">Cloudy catshark</name>
    <name type="synonym">Catulus torazame</name>
    <dbReference type="NCBI Taxonomy" id="75743"/>
    <lineage>
        <taxon>Eukaryota</taxon>
        <taxon>Metazoa</taxon>
        <taxon>Chordata</taxon>
        <taxon>Craniata</taxon>
        <taxon>Vertebrata</taxon>
        <taxon>Chondrichthyes</taxon>
        <taxon>Elasmobranchii</taxon>
        <taxon>Galeomorphii</taxon>
        <taxon>Galeoidea</taxon>
        <taxon>Carcharhiniformes</taxon>
        <taxon>Scyliorhinidae</taxon>
        <taxon>Scyliorhinus</taxon>
    </lineage>
</organism>
<evidence type="ECO:0000313" key="3">
    <source>
        <dbReference type="Proteomes" id="UP000288216"/>
    </source>
</evidence>
<evidence type="ECO:0000313" key="2">
    <source>
        <dbReference type="EMBL" id="GCB83949.1"/>
    </source>
</evidence>
<dbReference type="GO" id="GO:0006355">
    <property type="term" value="P:regulation of DNA-templated transcription"/>
    <property type="evidence" value="ECO:0007669"/>
    <property type="project" value="InterPro"/>
</dbReference>
<feature type="non-terminal residue" evidence="2">
    <location>
        <position position="99"/>
    </location>
</feature>
<gene>
    <name evidence="2" type="ORF">scyTo_0024657</name>
</gene>
<sequence length="99" mass="11118">VRQGLIGVGLINVEDRSGLLTLDKDYNNIGKFLNRILGMEVHQQNALFQYFSDTLSAVIQNAKKNGRYDMGILGKSLVFYCPNEKFIPGAGHRLQGCWE</sequence>
<dbReference type="InterPro" id="IPR026741">
    <property type="entry name" value="SNO"/>
</dbReference>
<dbReference type="PANTHER" id="PTHR12706">
    <property type="entry name" value="STRAWBERRY NOTCH-RELATED"/>
    <property type="match status" value="1"/>
</dbReference>
<dbReference type="Proteomes" id="UP000288216">
    <property type="component" value="Unassembled WGS sequence"/>
</dbReference>
<evidence type="ECO:0000259" key="1">
    <source>
        <dbReference type="Pfam" id="PF13871"/>
    </source>
</evidence>